<organism evidence="2 3">
    <name type="scientific">Blomia tropicalis</name>
    <name type="common">Mite</name>
    <dbReference type="NCBI Taxonomy" id="40697"/>
    <lineage>
        <taxon>Eukaryota</taxon>
        <taxon>Metazoa</taxon>
        <taxon>Ecdysozoa</taxon>
        <taxon>Arthropoda</taxon>
        <taxon>Chelicerata</taxon>
        <taxon>Arachnida</taxon>
        <taxon>Acari</taxon>
        <taxon>Acariformes</taxon>
        <taxon>Sarcoptiformes</taxon>
        <taxon>Astigmata</taxon>
        <taxon>Glycyphagoidea</taxon>
        <taxon>Echimyopodidae</taxon>
        <taxon>Blomia</taxon>
    </lineage>
</organism>
<dbReference type="AlphaFoldDB" id="A0A9Q0MAY6"/>
<dbReference type="Proteomes" id="UP001142055">
    <property type="component" value="Chromosome 1"/>
</dbReference>
<dbReference type="EMBL" id="JAPWDV010000001">
    <property type="protein sequence ID" value="KAJ6222526.1"/>
    <property type="molecule type" value="Genomic_DNA"/>
</dbReference>
<keyword evidence="3" id="KW-1185">Reference proteome</keyword>
<reference evidence="2" key="1">
    <citation type="submission" date="2022-12" db="EMBL/GenBank/DDBJ databases">
        <title>Genome assemblies of Blomia tropicalis.</title>
        <authorList>
            <person name="Cui Y."/>
        </authorList>
    </citation>
    <scope>NUCLEOTIDE SEQUENCE</scope>
    <source>
        <tissue evidence="2">Adult mites</tissue>
    </source>
</reference>
<proteinExistence type="predicted"/>
<feature type="region of interest" description="Disordered" evidence="1">
    <location>
        <begin position="1"/>
        <end position="42"/>
    </location>
</feature>
<evidence type="ECO:0000313" key="3">
    <source>
        <dbReference type="Proteomes" id="UP001142055"/>
    </source>
</evidence>
<feature type="compositionally biased region" description="Low complexity" evidence="1">
    <location>
        <begin position="1"/>
        <end position="25"/>
    </location>
</feature>
<sequence length="201" mass="22232">MMRSAQPSLSSSSSKTATTSKSVPTTPMPYITTESSFGNDSNQSELYTLQLGTSANNHNQHQRQLKHHEVEFNYDYRCPKTHDIHPCDCLELDKRLEEGATEMSDGSGDGLIADELANGSPANVTPTVVMVEVETAINPDHIETVVFCKNIRSVQVLTTAIRGFQGHRVNYFVLDGCKLPPFPNKHSYRLDGNTQFNNAIS</sequence>
<protein>
    <submittedName>
        <fullName evidence="2">Uncharacterized protein</fullName>
    </submittedName>
</protein>
<feature type="compositionally biased region" description="Polar residues" evidence="1">
    <location>
        <begin position="32"/>
        <end position="42"/>
    </location>
</feature>
<evidence type="ECO:0000313" key="2">
    <source>
        <dbReference type="EMBL" id="KAJ6222526.1"/>
    </source>
</evidence>
<name>A0A9Q0MAY6_BLOTA</name>
<gene>
    <name evidence="2" type="ORF">RDWZM_001071</name>
</gene>
<evidence type="ECO:0000256" key="1">
    <source>
        <dbReference type="SAM" id="MobiDB-lite"/>
    </source>
</evidence>
<comment type="caution">
    <text evidence="2">The sequence shown here is derived from an EMBL/GenBank/DDBJ whole genome shotgun (WGS) entry which is preliminary data.</text>
</comment>
<accession>A0A9Q0MAY6</accession>